<keyword evidence="1" id="KW-1133">Transmembrane helix</keyword>
<evidence type="ECO:0000313" key="3">
    <source>
        <dbReference type="EMBL" id="QJP88655.1"/>
    </source>
</evidence>
<feature type="transmembrane region" description="Helical" evidence="1">
    <location>
        <begin position="58"/>
        <end position="79"/>
    </location>
</feature>
<organism evidence="3">
    <name type="scientific">Bacillus subtilis (strain 168)</name>
    <dbReference type="NCBI Taxonomy" id="224308"/>
    <lineage>
        <taxon>Bacteria</taxon>
        <taxon>Bacillati</taxon>
        <taxon>Bacillota</taxon>
        <taxon>Bacilli</taxon>
        <taxon>Bacillales</taxon>
        <taxon>Bacillaceae</taxon>
        <taxon>Bacillus</taxon>
    </lineage>
</organism>
<evidence type="ECO:0000313" key="2">
    <source>
        <dbReference type="EMBL" id="QJP88495.1"/>
    </source>
</evidence>
<feature type="transmembrane region" description="Helical" evidence="1">
    <location>
        <begin position="91"/>
        <end position="113"/>
    </location>
</feature>
<dbReference type="EMBL" id="CP052842">
    <property type="protein sequence ID" value="QJP88655.1"/>
    <property type="molecule type" value="Genomic_DNA"/>
</dbReference>
<keyword evidence="1" id="KW-0812">Transmembrane</keyword>
<evidence type="ECO:0000256" key="1">
    <source>
        <dbReference type="SAM" id="Phobius"/>
    </source>
</evidence>
<name>A0A6M3ZCJ8_BACSU</name>
<dbReference type="RefSeq" id="WP_153912230.1">
    <property type="nucleotide sequence ID" value="NZ_CP051860.2"/>
</dbReference>
<feature type="transmembrane region" description="Helical" evidence="1">
    <location>
        <begin position="31"/>
        <end position="52"/>
    </location>
</feature>
<protein>
    <submittedName>
        <fullName evidence="3">Uncharacterized protein</fullName>
    </submittedName>
</protein>
<keyword evidence="1" id="KW-0472">Membrane</keyword>
<dbReference type="EMBL" id="CP052842">
    <property type="protein sequence ID" value="QJP88495.1"/>
    <property type="molecule type" value="Genomic_DNA"/>
</dbReference>
<reference evidence="3" key="1">
    <citation type="submission" date="2020-04" db="EMBL/GenBank/DDBJ databases">
        <title>Phage recombination drives evolution of spore-forming Bacilli.</title>
        <authorList>
            <person name="Dragos A."/>
            <person name="Kovacs A.T."/>
        </authorList>
    </citation>
    <scope>NUCLEOTIDE SEQUENCE</scope>
    <source>
        <strain evidence="3">168</strain>
    </source>
</reference>
<sequence length="114" mass="13125">MIVRGEGNAYRKVKNVVDNSSLENMKRNKNLIYLFTLLKGISFIVPLAYIGLIMHDNILMLAWTAVSLIYVVLSMFKVLDVLDGEKTKQNTYIYWLFVCGNFLFVVFYLAGVFL</sequence>
<accession>A0A6M3ZCJ8</accession>
<dbReference type="AlphaFoldDB" id="A0A6M3ZCJ8"/>
<proteinExistence type="predicted"/>
<gene>
    <name evidence="2" type="ORF">HIR78_10830</name>
    <name evidence="3" type="ORF">HIR78_11730</name>
</gene>